<feature type="region of interest" description="Disordered" evidence="1">
    <location>
        <begin position="291"/>
        <end position="319"/>
    </location>
</feature>
<feature type="compositionally biased region" description="Basic residues" evidence="1">
    <location>
        <begin position="308"/>
        <end position="318"/>
    </location>
</feature>
<feature type="chain" id="PRO_5004156858" evidence="2">
    <location>
        <begin position="29"/>
        <end position="432"/>
    </location>
</feature>
<sequence length="432" mass="44446">MPSPPRNCLPRFSVVWVACAVACSEALATASGSPGAPALIWAGRVGSHSPGSASAAGVGATENISPVTIAVIQAKTMRRNRLRRMAPRSLLTCSPLDVTDHVGRHAAGADGGDADLQPDIGRLEHLAVAEVDGDVLGAARSVEDDVAAAHLRGRDLAAQVVLRARVVRQLDAHPGERIQHQPRTVEADDVGAGVDALAGAGRVAAAPGVGHPDLRHAATDHVLRRLPPVHPRDARPDPAGRRVGDAGVVGLEDAELLQEVAAETGGDLGRGGRDAQHLVDHRDRVAGKLGARDHRQGGVPGAVPLPARGRRRRARRSRLPAVARARGGQLTFGRLQLGLGLVPLGGQPDHLLALLVELLPGVGQRGHRGVLAGLGVGGGLVAFCSASRAADSLLTCSVRACCSLAITVCELAVRLLAAASVAMMSSGLRAVR</sequence>
<gene>
    <name evidence="3" type="primary">mav432</name>
</gene>
<reference evidence="3" key="1">
    <citation type="journal article" date="1998" name="Microbiology">
        <title>Determination of a 15437 bp nucleotide sequence around the inhA gene of Mycobacterium avium and similarity analysis of the products of putative ORFs.</title>
        <authorList>
            <person name="Labo M."/>
            <person name="Gusberti L."/>
            <person name="de Rossi E."/>
            <person name="Speziale P."/>
            <person name="Riccardi G."/>
        </authorList>
    </citation>
    <scope>NUCLEOTIDE SEQUENCE</scope>
    <source>
        <strain evidence="3">GIR10</strain>
    </source>
</reference>
<feature type="signal peptide" evidence="2">
    <location>
        <begin position="1"/>
        <end position="28"/>
    </location>
</feature>
<keyword evidence="2" id="KW-0732">Signal</keyword>
<dbReference type="EMBL" id="AF002133">
    <property type="protein sequence ID" value="AAC46193.1"/>
    <property type="molecule type" value="Genomic_DNA"/>
</dbReference>
<evidence type="ECO:0000256" key="1">
    <source>
        <dbReference type="SAM" id="MobiDB-lite"/>
    </source>
</evidence>
<name>O07389_MYCAV</name>
<dbReference type="AlphaFoldDB" id="O07389"/>
<evidence type="ECO:0000313" key="3">
    <source>
        <dbReference type="EMBL" id="AAC46193.1"/>
    </source>
</evidence>
<evidence type="ECO:0000256" key="2">
    <source>
        <dbReference type="SAM" id="SignalP"/>
    </source>
</evidence>
<protein>
    <submittedName>
        <fullName evidence="3">MAV432</fullName>
    </submittedName>
</protein>
<organism evidence="3">
    <name type="scientific">Mycobacterium avium</name>
    <dbReference type="NCBI Taxonomy" id="1764"/>
    <lineage>
        <taxon>Bacteria</taxon>
        <taxon>Bacillati</taxon>
        <taxon>Actinomycetota</taxon>
        <taxon>Actinomycetes</taxon>
        <taxon>Mycobacteriales</taxon>
        <taxon>Mycobacteriaceae</taxon>
        <taxon>Mycobacterium</taxon>
        <taxon>Mycobacterium avium complex (MAC)</taxon>
    </lineage>
</organism>
<accession>O07389</accession>
<proteinExistence type="predicted"/>